<dbReference type="InterPro" id="IPR012943">
    <property type="entry name" value="Cnn_1N"/>
</dbReference>
<evidence type="ECO:0000256" key="2">
    <source>
        <dbReference type="ARBA" id="ARBA00022490"/>
    </source>
</evidence>
<evidence type="ECO:0000313" key="7">
    <source>
        <dbReference type="Proteomes" id="UP000696485"/>
    </source>
</evidence>
<dbReference type="EMBL" id="JAAAUY010000049">
    <property type="protein sequence ID" value="KAF9336733.1"/>
    <property type="molecule type" value="Genomic_DNA"/>
</dbReference>
<evidence type="ECO:0000256" key="4">
    <source>
        <dbReference type="SAM" id="MobiDB-lite"/>
    </source>
</evidence>
<feature type="domain" description="Centrosomin N-terminal motif 1" evidence="5">
    <location>
        <begin position="99"/>
        <end position="172"/>
    </location>
</feature>
<keyword evidence="7" id="KW-1185">Reference proteome</keyword>
<evidence type="ECO:0000259" key="5">
    <source>
        <dbReference type="Pfam" id="PF07989"/>
    </source>
</evidence>
<organism evidence="6 7">
    <name type="scientific">Podila minutissima</name>
    <dbReference type="NCBI Taxonomy" id="64525"/>
    <lineage>
        <taxon>Eukaryota</taxon>
        <taxon>Fungi</taxon>
        <taxon>Fungi incertae sedis</taxon>
        <taxon>Mucoromycota</taxon>
        <taxon>Mortierellomycotina</taxon>
        <taxon>Mortierellomycetes</taxon>
        <taxon>Mortierellales</taxon>
        <taxon>Mortierellaceae</taxon>
        <taxon>Podila</taxon>
    </lineage>
</organism>
<feature type="region of interest" description="Disordered" evidence="4">
    <location>
        <begin position="56"/>
        <end position="88"/>
    </location>
</feature>
<dbReference type="AlphaFoldDB" id="A0A9P5VQP9"/>
<dbReference type="Pfam" id="PF07989">
    <property type="entry name" value="Cnn_1N"/>
    <property type="match status" value="1"/>
</dbReference>
<proteinExistence type="predicted"/>
<protein>
    <recommendedName>
        <fullName evidence="5">Centrosomin N-terminal motif 1 domain-containing protein</fullName>
    </recommendedName>
</protein>
<dbReference type="GO" id="GO:0005737">
    <property type="term" value="C:cytoplasm"/>
    <property type="evidence" value="ECO:0007669"/>
    <property type="project" value="UniProtKB-SubCell"/>
</dbReference>
<feature type="coiled-coil region" evidence="3">
    <location>
        <begin position="504"/>
        <end position="620"/>
    </location>
</feature>
<reference evidence="6" key="1">
    <citation type="journal article" date="2020" name="Fungal Divers.">
        <title>Resolving the Mortierellaceae phylogeny through synthesis of multi-gene phylogenetics and phylogenomics.</title>
        <authorList>
            <person name="Vandepol N."/>
            <person name="Liber J."/>
            <person name="Desiro A."/>
            <person name="Na H."/>
            <person name="Kennedy M."/>
            <person name="Barry K."/>
            <person name="Grigoriev I.V."/>
            <person name="Miller A.N."/>
            <person name="O'Donnell K."/>
            <person name="Stajich J.E."/>
            <person name="Bonito G."/>
        </authorList>
    </citation>
    <scope>NUCLEOTIDE SEQUENCE</scope>
    <source>
        <strain evidence="6">NVP1</strain>
    </source>
</reference>
<feature type="compositionally biased region" description="Low complexity" evidence="4">
    <location>
        <begin position="957"/>
        <end position="973"/>
    </location>
</feature>
<dbReference type="GO" id="GO:0005815">
    <property type="term" value="C:microtubule organizing center"/>
    <property type="evidence" value="ECO:0007669"/>
    <property type="project" value="InterPro"/>
</dbReference>
<evidence type="ECO:0000256" key="1">
    <source>
        <dbReference type="ARBA" id="ARBA00004496"/>
    </source>
</evidence>
<dbReference type="Proteomes" id="UP000696485">
    <property type="component" value="Unassembled WGS sequence"/>
</dbReference>
<feature type="region of interest" description="Disordered" evidence="4">
    <location>
        <begin position="1"/>
        <end position="33"/>
    </location>
</feature>
<sequence>MENGKFTASPEHSLLLRHGRLEGMDDDEEEGEESRLDFNFDAIDADIDLDDSVRSSTRFTGLSGHESLAGLTDTSEGGPKPRKTIDRWSASTGKPATMTLKEQEKVIDELKKDSFGLKLKIYFLEERLAKISPEHVDQALHENIEMKVRLQTMHSELKQYKRLLLEAHAAIEALQNQKNCDQQHGMSEEQEEEYRQAVAERLDLKSALKRLSQQVESLENELRAKEAELQNQIGVCDEQADTIEELQRLAEKYKSQIQEYQRNESRMLEKSRSDEGWETRCRDLEQDLKVSLELRSELEHELEETRAEREAFEEDMNFQLQEHRDELSRSKLQVAELSGDLQAERDQLQQVQDMHTNDMNILSERWTLHRQQLQEQISMMSNEIEDLRKENDEIAPQVQDLLALREEDEQRHHQEMTDLVAELEDKAVEIERMAMELDQLRDAAGLLQAKDERIARLEDQVRQLELSRREADAVHDEMITRMKTKIQSGSTNDLREGGVSEEEFRMISEEMANLEEQNRKLESQVRLEIEQRRMAENTHRDRESNGFHQWKEERRQMEVEYAEKVDNLQEKLAVAMEQISKLSADLNDRESHLRFYEEQLDLASKQAKEIEDRYDEMELKLGSDLQATTAELLDIRQEFEQIKASRVDKAELLHARSDEVDRLNVKTRKLNDSMAALEEEKTQLETDLRDRATTIAMLKSRLAELELEASKNQWADEAPSSSSKDELIERNSLLLTVLQHLESILGGDSRLDGNMLPKPSANFVYFSNHLISRLKSLSKLFILFEKKGKELEDKATGQLIHLKKQWDLKLKQMEKFETIVRNAADRQRKWREQLVRKQAETEELQAKNVLLAKSIADLKSRSVTNERVQEYETRFKHAERKLQMEKSKSMDAEERWNARLRELEKRTKDAEERVKRERQGAKEKVAGLLDENKVAQKSIESLQRKNVQLQELVDIHSQQQGSSTSSSQVRTSTELGLSRMNEQLRSELDQRSRMADKDREKARATLRDLDLANAQCYKLQQQLGTRENQIKTTLTKLEMFSQRRDVADSMGLRQATDDLYRSLDIDDDWD</sequence>
<keyword evidence="2" id="KW-0963">Cytoplasm</keyword>
<name>A0A9P5VQP9_9FUNG</name>
<evidence type="ECO:0000313" key="6">
    <source>
        <dbReference type="EMBL" id="KAF9336733.1"/>
    </source>
</evidence>
<evidence type="ECO:0000256" key="3">
    <source>
        <dbReference type="SAM" id="Coils"/>
    </source>
</evidence>
<comment type="subcellular location">
    <subcellularLocation>
        <location evidence="1">Cytoplasm</location>
    </subcellularLocation>
</comment>
<feature type="coiled-coil region" evidence="3">
    <location>
        <begin position="157"/>
        <end position="474"/>
    </location>
</feature>
<feature type="coiled-coil region" evidence="3">
    <location>
        <begin position="660"/>
        <end position="694"/>
    </location>
</feature>
<accession>A0A9P5VQP9</accession>
<keyword evidence="3" id="KW-0175">Coiled coil</keyword>
<gene>
    <name evidence="6" type="ORF">BG006_007629</name>
</gene>
<feature type="region of interest" description="Disordered" evidence="4">
    <location>
        <begin position="956"/>
        <end position="979"/>
    </location>
</feature>
<comment type="caution">
    <text evidence="6">The sequence shown here is derived from an EMBL/GenBank/DDBJ whole genome shotgun (WGS) entry which is preliminary data.</text>
</comment>